<feature type="non-terminal residue" evidence="1">
    <location>
        <position position="1"/>
    </location>
</feature>
<accession>A0A0F8WFU9</accession>
<dbReference type="EMBL" id="LAZR01065481">
    <property type="protein sequence ID" value="KKK55458.1"/>
    <property type="molecule type" value="Genomic_DNA"/>
</dbReference>
<gene>
    <name evidence="1" type="ORF">LCGC14_3074360</name>
</gene>
<comment type="caution">
    <text evidence="1">The sequence shown here is derived from an EMBL/GenBank/DDBJ whole genome shotgun (WGS) entry which is preliminary data.</text>
</comment>
<evidence type="ECO:0000313" key="1">
    <source>
        <dbReference type="EMBL" id="KKK55458.1"/>
    </source>
</evidence>
<organism evidence="1">
    <name type="scientific">marine sediment metagenome</name>
    <dbReference type="NCBI Taxonomy" id="412755"/>
    <lineage>
        <taxon>unclassified sequences</taxon>
        <taxon>metagenomes</taxon>
        <taxon>ecological metagenomes</taxon>
    </lineage>
</organism>
<name>A0A0F8WFU9_9ZZZZ</name>
<protein>
    <submittedName>
        <fullName evidence="1">Uncharacterized protein</fullName>
    </submittedName>
</protein>
<dbReference type="AlphaFoldDB" id="A0A0F8WFU9"/>
<reference evidence="1" key="1">
    <citation type="journal article" date="2015" name="Nature">
        <title>Complex archaea that bridge the gap between prokaryotes and eukaryotes.</title>
        <authorList>
            <person name="Spang A."/>
            <person name="Saw J.H."/>
            <person name="Jorgensen S.L."/>
            <person name="Zaremba-Niedzwiedzka K."/>
            <person name="Martijn J."/>
            <person name="Lind A.E."/>
            <person name="van Eijk R."/>
            <person name="Schleper C."/>
            <person name="Guy L."/>
            <person name="Ettema T.J."/>
        </authorList>
    </citation>
    <scope>NUCLEOTIDE SEQUENCE</scope>
</reference>
<sequence>IYQVLDTKKKDWPDWMKKLWEVEKYCNKLLKDMHDVQASITGTVTYSNKYYGEKTRHITDLKINYIDIRGWYPEEYIK</sequence>
<proteinExistence type="predicted"/>